<name>A0A1K0GJ65_9ACTN</name>
<dbReference type="InterPro" id="IPR002656">
    <property type="entry name" value="Acyl_transf_3_dom"/>
</dbReference>
<keyword evidence="5 7" id="KW-1133">Transmembrane helix</keyword>
<feature type="transmembrane region" description="Helical" evidence="7">
    <location>
        <begin position="271"/>
        <end position="293"/>
    </location>
</feature>
<dbReference type="Pfam" id="PF01757">
    <property type="entry name" value="Acyl_transf_3"/>
    <property type="match status" value="1"/>
</dbReference>
<feature type="transmembrane region" description="Helical" evidence="7">
    <location>
        <begin position="104"/>
        <end position="124"/>
    </location>
</feature>
<dbReference type="PANTHER" id="PTHR40074:SF2">
    <property type="entry name" value="O-ACETYLTRANSFERASE WECH"/>
    <property type="match status" value="1"/>
</dbReference>
<keyword evidence="3" id="KW-1003">Cell membrane</keyword>
<feature type="transmembrane region" description="Helical" evidence="7">
    <location>
        <begin position="144"/>
        <end position="167"/>
    </location>
</feature>
<organism evidence="9 10">
    <name type="scientific">Couchioplanes caeruleus subsp. caeruleus</name>
    <dbReference type="NCBI Taxonomy" id="56427"/>
    <lineage>
        <taxon>Bacteria</taxon>
        <taxon>Bacillati</taxon>
        <taxon>Actinomycetota</taxon>
        <taxon>Actinomycetes</taxon>
        <taxon>Micromonosporales</taxon>
        <taxon>Micromonosporaceae</taxon>
        <taxon>Couchioplanes</taxon>
    </lineage>
</organism>
<dbReference type="GO" id="GO:0009246">
    <property type="term" value="P:enterobacterial common antigen biosynthetic process"/>
    <property type="evidence" value="ECO:0007669"/>
    <property type="project" value="TreeGrafter"/>
</dbReference>
<protein>
    <recommendedName>
        <fullName evidence="8">Acyltransferase 3 domain-containing protein</fullName>
    </recommendedName>
</protein>
<feature type="transmembrane region" description="Helical" evidence="7">
    <location>
        <begin position="234"/>
        <end position="251"/>
    </location>
</feature>
<evidence type="ECO:0000256" key="2">
    <source>
        <dbReference type="ARBA" id="ARBA00007400"/>
    </source>
</evidence>
<comment type="similarity">
    <text evidence="2">Belongs to the acyltransferase 3 family.</text>
</comment>
<sequence length="367" mass="39740">MPDAGTLSTRPTGIEATPRPTRQWEFDALRVAAIAGVVAIHVIGMMVSNPEIRGTLRWWVAVAAHAGSTWVVPVFVMLSGALVLAPRAHAAGPGAFYRKRFVRILPAFVVWHVVYLLLIRSLLLDQDLSLRYTLQMLLDARVYTGLYFLWLIAGLYLIAPVLAAFLHAGGQRRALATAAVALGWGVVVWIVPSVSTLLGTRRINDLGAWDQWVPYVGYFVAGWALHRVVLRGRALWAVAVVVAVLLAELIWQAGHPGHKVLDGLFPVHRLGAVTAVAAIGVFLLAVAIGARWSPPAAVQRVLRRLSDASFGVFLVHLVLFALLRALSPAVREADSLSVMLGAYALVLGSAFLVSIGAARVPYLRTLF</sequence>
<evidence type="ECO:0000313" key="10">
    <source>
        <dbReference type="Proteomes" id="UP000182486"/>
    </source>
</evidence>
<dbReference type="PANTHER" id="PTHR40074">
    <property type="entry name" value="O-ACETYLTRANSFERASE WECH"/>
    <property type="match status" value="1"/>
</dbReference>
<keyword evidence="4 7" id="KW-0812">Transmembrane</keyword>
<feature type="transmembrane region" description="Helical" evidence="7">
    <location>
        <begin position="28"/>
        <end position="47"/>
    </location>
</feature>
<reference evidence="9 10" key="1">
    <citation type="submission" date="2016-09" db="EMBL/GenBank/DDBJ databases">
        <title>Couchioplanes caeruleus draft genome sequence.</title>
        <authorList>
            <person name="Sheehan J."/>
            <person name="Caffrey P."/>
        </authorList>
    </citation>
    <scope>NUCLEOTIDE SEQUENCE [LARGE SCALE GENOMIC DNA]</scope>
    <source>
        <strain evidence="9 10">DSM 43634</strain>
    </source>
</reference>
<keyword evidence="10" id="KW-1185">Reference proteome</keyword>
<accession>A0A1K0GJ65</accession>
<evidence type="ECO:0000256" key="1">
    <source>
        <dbReference type="ARBA" id="ARBA00004651"/>
    </source>
</evidence>
<evidence type="ECO:0000256" key="3">
    <source>
        <dbReference type="ARBA" id="ARBA00022475"/>
    </source>
</evidence>
<keyword evidence="6 7" id="KW-0472">Membrane</keyword>
<gene>
    <name evidence="9" type="ORF">BG844_21400</name>
</gene>
<feature type="domain" description="Acyltransferase 3" evidence="8">
    <location>
        <begin position="25"/>
        <end position="355"/>
    </location>
</feature>
<comment type="subcellular location">
    <subcellularLocation>
        <location evidence="1">Cell membrane</location>
        <topology evidence="1">Multi-pass membrane protein</topology>
    </subcellularLocation>
</comment>
<dbReference type="RefSeq" id="WP_071807113.1">
    <property type="nucleotide sequence ID" value="NZ_MEIA01000226.1"/>
</dbReference>
<proteinExistence type="inferred from homology"/>
<dbReference type="GO" id="GO:0016413">
    <property type="term" value="F:O-acetyltransferase activity"/>
    <property type="evidence" value="ECO:0007669"/>
    <property type="project" value="TreeGrafter"/>
</dbReference>
<feature type="transmembrane region" description="Helical" evidence="7">
    <location>
        <begin position="59"/>
        <end position="84"/>
    </location>
</feature>
<dbReference type="GO" id="GO:0005886">
    <property type="term" value="C:plasma membrane"/>
    <property type="evidence" value="ECO:0007669"/>
    <property type="project" value="UniProtKB-SubCell"/>
</dbReference>
<comment type="caution">
    <text evidence="9">The sequence shown here is derived from an EMBL/GenBank/DDBJ whole genome shotgun (WGS) entry which is preliminary data.</text>
</comment>
<feature type="transmembrane region" description="Helical" evidence="7">
    <location>
        <begin position="338"/>
        <end position="358"/>
    </location>
</feature>
<evidence type="ECO:0000256" key="6">
    <source>
        <dbReference type="ARBA" id="ARBA00023136"/>
    </source>
</evidence>
<feature type="transmembrane region" description="Helical" evidence="7">
    <location>
        <begin position="174"/>
        <end position="192"/>
    </location>
</feature>
<evidence type="ECO:0000256" key="4">
    <source>
        <dbReference type="ARBA" id="ARBA00022692"/>
    </source>
</evidence>
<feature type="transmembrane region" description="Helical" evidence="7">
    <location>
        <begin position="212"/>
        <end position="229"/>
    </location>
</feature>
<dbReference type="EMBL" id="MEIA01000226">
    <property type="protein sequence ID" value="OJF12310.1"/>
    <property type="molecule type" value="Genomic_DNA"/>
</dbReference>
<evidence type="ECO:0000313" key="9">
    <source>
        <dbReference type="EMBL" id="OJF12310.1"/>
    </source>
</evidence>
<dbReference type="Proteomes" id="UP000182486">
    <property type="component" value="Unassembled WGS sequence"/>
</dbReference>
<evidence type="ECO:0000259" key="8">
    <source>
        <dbReference type="Pfam" id="PF01757"/>
    </source>
</evidence>
<evidence type="ECO:0000256" key="7">
    <source>
        <dbReference type="SAM" id="Phobius"/>
    </source>
</evidence>
<dbReference type="AlphaFoldDB" id="A0A1K0GJ65"/>
<evidence type="ECO:0000256" key="5">
    <source>
        <dbReference type="ARBA" id="ARBA00022989"/>
    </source>
</evidence>
<feature type="transmembrane region" description="Helical" evidence="7">
    <location>
        <begin position="305"/>
        <end position="326"/>
    </location>
</feature>